<dbReference type="RefSeq" id="WP_243735537.1">
    <property type="nucleotide sequence ID" value="NZ_SNYW01000006.1"/>
</dbReference>
<proteinExistence type="predicted"/>
<dbReference type="Proteomes" id="UP000295783">
    <property type="component" value="Unassembled WGS sequence"/>
</dbReference>
<comment type="caution">
    <text evidence="1">The sequence shown here is derived from an EMBL/GenBank/DDBJ whole genome shotgun (WGS) entry which is preliminary data.</text>
</comment>
<gene>
    <name evidence="1" type="ORF">A8950_0540</name>
</gene>
<name>A0A4R6WVE7_9PROT</name>
<organism evidence="1 2">
    <name type="scientific">Dongia mobilis</name>
    <dbReference type="NCBI Taxonomy" id="578943"/>
    <lineage>
        <taxon>Bacteria</taxon>
        <taxon>Pseudomonadati</taxon>
        <taxon>Pseudomonadota</taxon>
        <taxon>Alphaproteobacteria</taxon>
        <taxon>Rhodospirillales</taxon>
        <taxon>Dongiaceae</taxon>
        <taxon>Dongia</taxon>
    </lineage>
</organism>
<reference evidence="1 2" key="1">
    <citation type="submission" date="2019-03" db="EMBL/GenBank/DDBJ databases">
        <title>Genomic Encyclopedia of Type Strains, Phase III (KMG-III): the genomes of soil and plant-associated and newly described type strains.</title>
        <authorList>
            <person name="Whitman W."/>
        </authorList>
    </citation>
    <scope>NUCLEOTIDE SEQUENCE [LARGE SCALE GENOMIC DNA]</scope>
    <source>
        <strain evidence="1 2">CGMCC 1.7660</strain>
    </source>
</reference>
<dbReference type="EMBL" id="SNYW01000006">
    <property type="protein sequence ID" value="TDQ83994.1"/>
    <property type="molecule type" value="Genomic_DNA"/>
</dbReference>
<dbReference type="AlphaFoldDB" id="A0A4R6WVE7"/>
<dbReference type="InterPro" id="IPR009922">
    <property type="entry name" value="DUF1457"/>
</dbReference>
<dbReference type="Pfam" id="PF07310">
    <property type="entry name" value="PAS_5"/>
    <property type="match status" value="1"/>
</dbReference>
<accession>A0A4R6WVE7</accession>
<evidence type="ECO:0000313" key="1">
    <source>
        <dbReference type="EMBL" id="TDQ83994.1"/>
    </source>
</evidence>
<keyword evidence="2" id="KW-1185">Reference proteome</keyword>
<sequence>MISFAQSVRMHRDIALEDIGQYPDLATALAAWQGSGGDRLPASVDPLALPRQLLPYVMLLDLEENPAASDLPYCLRVRLAGTYICDKYGSEMRGRTTDDFFAPTDARHVVEAALQVAQFGLPSLAERQYVTLEGGIWSYVRLIAPLSRDGKRVDSFFKVLDPATLRQHEVTPAAA</sequence>
<evidence type="ECO:0000313" key="2">
    <source>
        <dbReference type="Proteomes" id="UP000295783"/>
    </source>
</evidence>
<protein>
    <submittedName>
        <fullName evidence="1">PAS domain-containing protein</fullName>
    </submittedName>
</protein>